<name>A0ABX0TVD7_9SPHN</name>
<comment type="caution">
    <text evidence="1">The sequence shown here is derived from an EMBL/GenBank/DDBJ whole genome shotgun (WGS) entry which is preliminary data.</text>
</comment>
<evidence type="ECO:0000313" key="1">
    <source>
        <dbReference type="EMBL" id="NIJ08325.1"/>
    </source>
</evidence>
<accession>A0ABX0TVD7</accession>
<organism evidence="1 2">
    <name type="scientific">Sphingomonas vulcanisoli</name>
    <dbReference type="NCBI Taxonomy" id="1658060"/>
    <lineage>
        <taxon>Bacteria</taxon>
        <taxon>Pseudomonadati</taxon>
        <taxon>Pseudomonadota</taxon>
        <taxon>Alphaproteobacteria</taxon>
        <taxon>Sphingomonadales</taxon>
        <taxon>Sphingomonadaceae</taxon>
        <taxon>Sphingomonas</taxon>
    </lineage>
</organism>
<reference evidence="1 2" key="1">
    <citation type="submission" date="2020-03" db="EMBL/GenBank/DDBJ databases">
        <title>Genomic Encyclopedia of Type Strains, Phase III (KMG-III): the genomes of soil and plant-associated and newly described type strains.</title>
        <authorList>
            <person name="Whitman W."/>
        </authorList>
    </citation>
    <scope>NUCLEOTIDE SEQUENCE [LARGE SCALE GENOMIC DNA]</scope>
    <source>
        <strain evidence="1 2">CECT 8804</strain>
    </source>
</reference>
<sequence>MSRFTRFVAIDWSGAKSPYQRGITVAECGLGETAPMLVAPPGRAWSRGAVRDWLIALGDTDALIGLDLSTALPFADCGAYFPGWPESPPDMRALWATIDRLAGEEPGYAASRVVAHGELARHFRVQGRAAICSKRGGGACASPNGTRWRYVCSRPARSISSAPRRSANRA</sequence>
<dbReference type="Proteomes" id="UP000727456">
    <property type="component" value="Unassembled WGS sequence"/>
</dbReference>
<protein>
    <recommendedName>
        <fullName evidence="3">DUF429 domain-containing protein</fullName>
    </recommendedName>
</protein>
<evidence type="ECO:0000313" key="2">
    <source>
        <dbReference type="Proteomes" id="UP000727456"/>
    </source>
</evidence>
<evidence type="ECO:0008006" key="3">
    <source>
        <dbReference type="Google" id="ProtNLM"/>
    </source>
</evidence>
<proteinExistence type="predicted"/>
<gene>
    <name evidence="1" type="ORF">FHS31_001942</name>
</gene>
<dbReference type="EMBL" id="JAAOZC010000004">
    <property type="protein sequence ID" value="NIJ08325.1"/>
    <property type="molecule type" value="Genomic_DNA"/>
</dbReference>
<keyword evidence="2" id="KW-1185">Reference proteome</keyword>
<dbReference type="RefSeq" id="WP_341786329.1">
    <property type="nucleotide sequence ID" value="NZ_JAAOZC010000004.1"/>
</dbReference>